<evidence type="ECO:0000313" key="2">
    <source>
        <dbReference type="EMBL" id="GIG06057.1"/>
    </source>
</evidence>
<protein>
    <submittedName>
        <fullName evidence="2">Uncharacterized protein</fullName>
    </submittedName>
</protein>
<name>A0A8J3KN69_9ACTN</name>
<evidence type="ECO:0000313" key="3">
    <source>
        <dbReference type="Proteomes" id="UP000630887"/>
    </source>
</evidence>
<accession>A0A8J3KN69</accession>
<keyword evidence="3" id="KW-1185">Reference proteome</keyword>
<reference evidence="2 3" key="1">
    <citation type="submission" date="2021-01" db="EMBL/GenBank/DDBJ databases">
        <title>Whole genome shotgun sequence of Catellatospora coxensis NBRC 107359.</title>
        <authorList>
            <person name="Komaki H."/>
            <person name="Tamura T."/>
        </authorList>
    </citation>
    <scope>NUCLEOTIDE SEQUENCE [LARGE SCALE GENOMIC DNA]</scope>
    <source>
        <strain evidence="2 3">NBRC 107359</strain>
    </source>
</reference>
<feature type="compositionally biased region" description="Basic and acidic residues" evidence="1">
    <location>
        <begin position="13"/>
        <end position="22"/>
    </location>
</feature>
<dbReference type="Proteomes" id="UP000630887">
    <property type="component" value="Unassembled WGS sequence"/>
</dbReference>
<sequence>MFTRSRTGSQDLLRNDTIEHGNRKTLTTQDFAAPAQNTGTAKSGGTGQLGTRSNFSHPPMAVRLATSAAAPAFSAAT</sequence>
<feature type="compositionally biased region" description="Polar residues" evidence="1">
    <location>
        <begin position="24"/>
        <end position="41"/>
    </location>
</feature>
<dbReference type="AlphaFoldDB" id="A0A8J3KN69"/>
<comment type="caution">
    <text evidence="2">The sequence shown here is derived from an EMBL/GenBank/DDBJ whole genome shotgun (WGS) entry which is preliminary data.</text>
</comment>
<organism evidence="2 3">
    <name type="scientific">Catellatospora coxensis</name>
    <dbReference type="NCBI Taxonomy" id="310354"/>
    <lineage>
        <taxon>Bacteria</taxon>
        <taxon>Bacillati</taxon>
        <taxon>Actinomycetota</taxon>
        <taxon>Actinomycetes</taxon>
        <taxon>Micromonosporales</taxon>
        <taxon>Micromonosporaceae</taxon>
        <taxon>Catellatospora</taxon>
    </lineage>
</organism>
<dbReference type="EMBL" id="BONI01000019">
    <property type="protein sequence ID" value="GIG06057.1"/>
    <property type="molecule type" value="Genomic_DNA"/>
</dbReference>
<evidence type="ECO:0000256" key="1">
    <source>
        <dbReference type="SAM" id="MobiDB-lite"/>
    </source>
</evidence>
<gene>
    <name evidence="2" type="ORF">Cco03nite_27570</name>
</gene>
<feature type="region of interest" description="Disordered" evidence="1">
    <location>
        <begin position="1"/>
        <end position="58"/>
    </location>
</feature>
<feature type="compositionally biased region" description="Polar residues" evidence="1">
    <location>
        <begin position="1"/>
        <end position="12"/>
    </location>
</feature>
<proteinExistence type="predicted"/>